<feature type="region of interest" description="Disordered" evidence="8">
    <location>
        <begin position="978"/>
        <end position="999"/>
    </location>
</feature>
<dbReference type="Proteomes" id="UP000095751">
    <property type="component" value="Unassembled WGS sequence"/>
</dbReference>
<dbReference type="Pfam" id="PF23769">
    <property type="entry name" value="Beta-prop_WDR75_2nd"/>
    <property type="match status" value="1"/>
</dbReference>
<keyword evidence="2" id="KW-0690">Ribosome biogenesis</keyword>
<dbReference type="SUPFAM" id="SSF50978">
    <property type="entry name" value="WD40 repeat-like"/>
    <property type="match status" value="1"/>
</dbReference>
<dbReference type="Gene3D" id="2.130.10.10">
    <property type="entry name" value="YVTN repeat-like/Quinoprotein amine dehydrogenase"/>
    <property type="match status" value="1"/>
</dbReference>
<evidence type="ECO:0000256" key="2">
    <source>
        <dbReference type="ARBA" id="ARBA00022517"/>
    </source>
</evidence>
<gene>
    <name evidence="10" type="ORF">FRACYDRAFT_238032</name>
</gene>
<feature type="region of interest" description="Disordered" evidence="8">
    <location>
        <begin position="1"/>
        <end position="38"/>
    </location>
</feature>
<keyword evidence="4" id="KW-0853">WD repeat</keyword>
<dbReference type="GO" id="GO:0045943">
    <property type="term" value="P:positive regulation of transcription by RNA polymerase I"/>
    <property type="evidence" value="ECO:0007669"/>
    <property type="project" value="InterPro"/>
</dbReference>
<dbReference type="PANTHER" id="PTHR44215:SF1">
    <property type="entry name" value="WD REPEAT-CONTAINING PROTEIN 75"/>
    <property type="match status" value="1"/>
</dbReference>
<dbReference type="OrthoDB" id="4096at2759"/>
<dbReference type="InterPro" id="IPR015943">
    <property type="entry name" value="WD40/YVTN_repeat-like_dom_sf"/>
</dbReference>
<protein>
    <recommendedName>
        <fullName evidence="9">WD repeat-containing protein 75 second beta-propeller domain-containing protein</fullName>
    </recommendedName>
</protein>
<feature type="region of interest" description="Disordered" evidence="8">
    <location>
        <begin position="146"/>
        <end position="166"/>
    </location>
</feature>
<dbReference type="InterPro" id="IPR057644">
    <property type="entry name" value="Beta-prop_WDR75_2nd"/>
</dbReference>
<dbReference type="EMBL" id="KV784357">
    <property type="protein sequence ID" value="OEU17609.1"/>
    <property type="molecule type" value="Genomic_DNA"/>
</dbReference>
<evidence type="ECO:0000259" key="9">
    <source>
        <dbReference type="Pfam" id="PF23769"/>
    </source>
</evidence>
<evidence type="ECO:0000256" key="8">
    <source>
        <dbReference type="SAM" id="MobiDB-lite"/>
    </source>
</evidence>
<reference evidence="10 11" key="1">
    <citation type="submission" date="2016-09" db="EMBL/GenBank/DDBJ databases">
        <title>Extensive genetic diversity and differential bi-allelic expression allows diatom success in the polar Southern Ocean.</title>
        <authorList>
            <consortium name="DOE Joint Genome Institute"/>
            <person name="Mock T."/>
            <person name="Otillar R.P."/>
            <person name="Strauss J."/>
            <person name="Dupont C."/>
            <person name="Frickenhaus S."/>
            <person name="Maumus F."/>
            <person name="Mcmullan M."/>
            <person name="Sanges R."/>
            <person name="Schmutz J."/>
            <person name="Toseland A."/>
            <person name="Valas R."/>
            <person name="Veluchamy A."/>
            <person name="Ward B.J."/>
            <person name="Allen A."/>
            <person name="Barry K."/>
            <person name="Falciatore A."/>
            <person name="Ferrante M."/>
            <person name="Fortunato A.E."/>
            <person name="Gloeckner G."/>
            <person name="Gruber A."/>
            <person name="Hipkin R."/>
            <person name="Janech M."/>
            <person name="Kroth P."/>
            <person name="Leese F."/>
            <person name="Lindquist E."/>
            <person name="Lyon B.R."/>
            <person name="Martin J."/>
            <person name="Mayer C."/>
            <person name="Parker M."/>
            <person name="Quesneville H."/>
            <person name="Raymond J."/>
            <person name="Uhlig C."/>
            <person name="Valentin K.U."/>
            <person name="Worden A.Z."/>
            <person name="Armbrust E.V."/>
            <person name="Bowler C."/>
            <person name="Green B."/>
            <person name="Moulton V."/>
            <person name="Van Oosterhout C."/>
            <person name="Grigoriev I."/>
        </authorList>
    </citation>
    <scope>NUCLEOTIDE SEQUENCE [LARGE SCALE GENOMIC DNA]</scope>
    <source>
        <strain evidence="10 11">CCMP1102</strain>
    </source>
</reference>
<dbReference type="InterPro" id="IPR053826">
    <property type="entry name" value="WDR75"/>
</dbReference>
<evidence type="ECO:0000313" key="11">
    <source>
        <dbReference type="Proteomes" id="UP000095751"/>
    </source>
</evidence>
<dbReference type="GO" id="GO:2000234">
    <property type="term" value="P:positive regulation of rRNA processing"/>
    <property type="evidence" value="ECO:0007669"/>
    <property type="project" value="TreeGrafter"/>
</dbReference>
<accession>A0A1E7FHF8</accession>
<keyword evidence="11" id="KW-1185">Reference proteome</keyword>
<keyword evidence="3" id="KW-0698">rRNA processing</keyword>
<organism evidence="10 11">
    <name type="scientific">Fragilariopsis cylindrus CCMP1102</name>
    <dbReference type="NCBI Taxonomy" id="635003"/>
    <lineage>
        <taxon>Eukaryota</taxon>
        <taxon>Sar</taxon>
        <taxon>Stramenopiles</taxon>
        <taxon>Ochrophyta</taxon>
        <taxon>Bacillariophyta</taxon>
        <taxon>Bacillariophyceae</taxon>
        <taxon>Bacillariophycidae</taxon>
        <taxon>Bacillariales</taxon>
        <taxon>Bacillariaceae</taxon>
        <taxon>Fragilariopsis</taxon>
    </lineage>
</organism>
<feature type="domain" description="WD repeat-containing protein 75 second beta-propeller" evidence="9">
    <location>
        <begin position="586"/>
        <end position="803"/>
    </location>
</feature>
<dbReference type="PANTHER" id="PTHR44215">
    <property type="entry name" value="WD REPEAT-CONTAINING PROTEIN 75"/>
    <property type="match status" value="1"/>
</dbReference>
<dbReference type="AlphaFoldDB" id="A0A1E7FHF8"/>
<sequence length="1053" mass="115758">MARGKSPGRKSKSKTKSIEPKKNDSRSASPASPRTPLNRLLVGGQLLGNRPTLAPDHTNIVSSWDTFEPIITPEITYEQRKKPERLILLPHARYITVLSYKTGIKIATLAPSLKDEDDKNVIIECVSLVNYQRKQSETTVQDVLDRMDVEDDDDDDEENTDLNGTTDAVDETLVMVGCSDGSVREFSLLELGNRGSSDKTVHFGAYKVSGPCFRPRRVIRVLKNEPIMDLTVPHLRTQVRDDGILVYVAARRLISQEEGSKEASKSVGFSIEVLRVLLPHFDGSTTDIDLSSKETMRSLDKIKCRISKGGNNKKFANTLPFRMLSAAKVLPTTTGDNTMQQNCSIFVVLARANIISVYYDQLNSSEVFTPLTFSMPSNNPLTAVDISLNNADITCGHYRGNIRVMNNILNDIELYQISMKESKQLNGGTSVSSSLIKTGNLPQDPRKNMITSRVHWHALPVTSMVYDSMSYPMDPLLYSGGDESVLVTWQISQGRDRPVDVHPRLALGGIVHLSSSDRCDANPANGIIVYCEDNTLQLLESHNKGCIWKVQGLACGGQNSSDNMPSLHIDPRSDGQKNSQVVVTGLDQAPGYIHWFDPKRERLASSLEVVPYNRISRTEPDECPLPKPTITGHAFSKNGEDLITIDESQTENVYIGAREEQAKGEEYGTVSTIRFWSWNDSSSAQGKSAPPYHQIASMTYPHGPKSRISAIGMSIDGTFACTVSYNEQSFRVWQRAGRDKSISWACRYKVKIPAGFSNCSTKKYGVTFSDENSLLAIAFGQVGTIWDTDGARLLTTFDHSQGNSDIERLQFISPGLHQDLLLIQSKACVSLRSPYGPYGSSGSFQGWCWSVPQSPKGSIITAVELVESHECIAIAMYSPIQNQSRVVLIDVTTGKGKSSMSLIEDIDGCISALCAVGKKRVKSNWDNDSALNGKATKSTLTFYALTSVGDLLLFTEGATETKFNGIITTIADASAGPRLDIAPSENNRRKRQRTQISSGALSKELAKTKKLALDIFGSDATKDSTGDRSTAELPSLSTNFVKTFVGRNLCKTR</sequence>
<feature type="compositionally biased region" description="Basic residues" evidence="8">
    <location>
        <begin position="1"/>
        <end position="15"/>
    </location>
</feature>
<dbReference type="KEGG" id="fcy:FRACYDRAFT_238032"/>
<name>A0A1E7FHF8_9STRA</name>
<feature type="compositionally biased region" description="Acidic residues" evidence="8">
    <location>
        <begin position="148"/>
        <end position="160"/>
    </location>
</feature>
<evidence type="ECO:0000256" key="4">
    <source>
        <dbReference type="ARBA" id="ARBA00022574"/>
    </source>
</evidence>
<dbReference type="InParanoid" id="A0A1E7FHF8"/>
<dbReference type="InterPro" id="IPR036322">
    <property type="entry name" value="WD40_repeat_dom_sf"/>
</dbReference>
<keyword evidence="6" id="KW-0804">Transcription</keyword>
<dbReference type="GO" id="GO:0032040">
    <property type="term" value="C:small-subunit processome"/>
    <property type="evidence" value="ECO:0007669"/>
    <property type="project" value="InterPro"/>
</dbReference>
<evidence type="ECO:0000256" key="1">
    <source>
        <dbReference type="ARBA" id="ARBA00004604"/>
    </source>
</evidence>
<evidence type="ECO:0000256" key="6">
    <source>
        <dbReference type="ARBA" id="ARBA00023163"/>
    </source>
</evidence>
<evidence type="ECO:0000313" key="10">
    <source>
        <dbReference type="EMBL" id="OEU17609.1"/>
    </source>
</evidence>
<keyword evidence="7" id="KW-0539">Nucleus</keyword>
<feature type="compositionally biased region" description="Basic and acidic residues" evidence="8">
    <location>
        <begin position="16"/>
        <end position="25"/>
    </location>
</feature>
<evidence type="ECO:0000256" key="7">
    <source>
        <dbReference type="ARBA" id="ARBA00023242"/>
    </source>
</evidence>
<comment type="subcellular location">
    <subcellularLocation>
        <location evidence="1">Nucleus</location>
        <location evidence="1">Nucleolus</location>
    </subcellularLocation>
</comment>
<evidence type="ECO:0000256" key="3">
    <source>
        <dbReference type="ARBA" id="ARBA00022552"/>
    </source>
</evidence>
<dbReference type="GO" id="GO:0006364">
    <property type="term" value="P:rRNA processing"/>
    <property type="evidence" value="ECO:0007669"/>
    <property type="project" value="UniProtKB-KW"/>
</dbReference>
<keyword evidence="5" id="KW-0677">Repeat</keyword>
<evidence type="ECO:0000256" key="5">
    <source>
        <dbReference type="ARBA" id="ARBA00022737"/>
    </source>
</evidence>
<proteinExistence type="predicted"/>
<dbReference type="GO" id="GO:0003723">
    <property type="term" value="F:RNA binding"/>
    <property type="evidence" value="ECO:0007669"/>
    <property type="project" value="InterPro"/>
</dbReference>